<protein>
    <submittedName>
        <fullName evidence="1">GxxExxY protein</fullName>
    </submittedName>
</protein>
<dbReference type="STRING" id="1579979.WM2015_613"/>
<dbReference type="Proteomes" id="UP000066624">
    <property type="component" value="Chromosome"/>
</dbReference>
<dbReference type="Pfam" id="PF13366">
    <property type="entry name" value="PDDEXK_3"/>
    <property type="match status" value="1"/>
</dbReference>
<dbReference type="InterPro" id="IPR026350">
    <property type="entry name" value="GxxExxY"/>
</dbReference>
<evidence type="ECO:0000313" key="1">
    <source>
        <dbReference type="EMBL" id="AKS40995.1"/>
    </source>
</evidence>
<dbReference type="NCBIfam" id="TIGR04256">
    <property type="entry name" value="GxxExxY"/>
    <property type="match status" value="1"/>
</dbReference>
<organism evidence="1 2">
    <name type="scientific">Wenzhouxiangella marina</name>
    <dbReference type="NCBI Taxonomy" id="1579979"/>
    <lineage>
        <taxon>Bacteria</taxon>
        <taxon>Pseudomonadati</taxon>
        <taxon>Pseudomonadota</taxon>
        <taxon>Gammaproteobacteria</taxon>
        <taxon>Chromatiales</taxon>
        <taxon>Wenzhouxiangellaceae</taxon>
        <taxon>Wenzhouxiangella</taxon>
    </lineage>
</organism>
<dbReference type="EMBL" id="CP012154">
    <property type="protein sequence ID" value="AKS40995.1"/>
    <property type="molecule type" value="Genomic_DNA"/>
</dbReference>
<dbReference type="PATRIC" id="fig|1579979.3.peg.618"/>
<keyword evidence="2" id="KW-1185">Reference proteome</keyword>
<dbReference type="KEGG" id="wma:WM2015_613"/>
<dbReference type="AlphaFoldDB" id="A0A0K0XTK9"/>
<dbReference type="RefSeq" id="WP_183971425.1">
    <property type="nucleotide sequence ID" value="NZ_CP012154.1"/>
</dbReference>
<gene>
    <name evidence="1" type="ORF">WM2015_613</name>
</gene>
<accession>A0A0K0XTK9</accession>
<evidence type="ECO:0000313" key="2">
    <source>
        <dbReference type="Proteomes" id="UP000066624"/>
    </source>
</evidence>
<reference evidence="1 2" key="1">
    <citation type="submission" date="2015-07" db="EMBL/GenBank/DDBJ databases">
        <authorList>
            <person name="Noorani M."/>
        </authorList>
    </citation>
    <scope>NUCLEOTIDE SEQUENCE [LARGE SCALE GENOMIC DNA]</scope>
    <source>
        <strain evidence="1 2">KCTC 42284</strain>
    </source>
</reference>
<proteinExistence type="predicted"/>
<name>A0A0K0XTK9_9GAMM</name>
<sequence>MVDKDGDSELTGEIIGAAIAVHRELGPGLLESVYEVCLAFELEARGLNFERQVELPVVYRGHHLDCGYRLDMVVEGSVLLELKSTANLEPIHEAQLLTYLRLSGLQLGLLINFNVPVLKQGIRRRVL</sequence>